<organism evidence="1 2">
    <name type="scientific">Flavobacterium cupriresistens</name>
    <dbReference type="NCBI Taxonomy" id="2893885"/>
    <lineage>
        <taxon>Bacteria</taxon>
        <taxon>Pseudomonadati</taxon>
        <taxon>Bacteroidota</taxon>
        <taxon>Flavobacteriia</taxon>
        <taxon>Flavobacteriales</taxon>
        <taxon>Flavobacteriaceae</taxon>
        <taxon>Flavobacterium</taxon>
    </lineage>
</organism>
<proteinExistence type="predicted"/>
<gene>
    <name evidence="1" type="ORF">SGQ83_05610</name>
</gene>
<accession>A0ABU4R994</accession>
<dbReference type="EMBL" id="JAWXVI010000003">
    <property type="protein sequence ID" value="MDX6188816.1"/>
    <property type="molecule type" value="Genomic_DNA"/>
</dbReference>
<dbReference type="RefSeq" id="WP_230004666.1">
    <property type="nucleotide sequence ID" value="NZ_CP087134.1"/>
</dbReference>
<evidence type="ECO:0000313" key="2">
    <source>
        <dbReference type="Proteomes" id="UP001273350"/>
    </source>
</evidence>
<name>A0ABU4R994_9FLAO</name>
<keyword evidence="2" id="KW-1185">Reference proteome</keyword>
<evidence type="ECO:0000313" key="1">
    <source>
        <dbReference type="EMBL" id="MDX6188816.1"/>
    </source>
</evidence>
<comment type="caution">
    <text evidence="1">The sequence shown here is derived from an EMBL/GenBank/DDBJ whole genome shotgun (WGS) entry which is preliminary data.</text>
</comment>
<sequence>MIEFILQNPDSEYGDSSSQNNMNVDQYLKIKPDWEPALEDTTLNFHPLSISQNSRLNPFGFIDFILPQLTEIEQRLKNKQFAILKTTGDWTPTFFIFEPKDNITYFSALGLLPEPFSSYYPLTNSPMFINGDINQQEELYNFIRLNPNDITPDESYPDIKNIEFNTSQLILSLTEQVKLGNELIEFLRKPS</sequence>
<reference evidence="1 2" key="1">
    <citation type="submission" date="2023-11" db="EMBL/GenBank/DDBJ databases">
        <title>Unpublished Manusciprt.</title>
        <authorList>
            <person name="Saticioglu I.B."/>
            <person name="Ay H."/>
            <person name="Ajmi N."/>
            <person name="Altun S."/>
            <person name="Duman M."/>
        </authorList>
    </citation>
    <scope>NUCLEOTIDE SEQUENCE [LARGE SCALE GENOMIC DNA]</scope>
    <source>
        <strain evidence="1 2">Fl-318</strain>
    </source>
</reference>
<dbReference type="Proteomes" id="UP001273350">
    <property type="component" value="Unassembled WGS sequence"/>
</dbReference>
<protein>
    <submittedName>
        <fullName evidence="1">Uncharacterized protein</fullName>
    </submittedName>
</protein>